<protein>
    <submittedName>
        <fullName evidence="2">Uncharacterized protein</fullName>
    </submittedName>
</protein>
<dbReference type="Proteomes" id="UP000887576">
    <property type="component" value="Unplaced"/>
</dbReference>
<dbReference type="WBParaSite" id="JU765_v2.g10581.t1">
    <property type="protein sequence ID" value="JU765_v2.g10581.t1"/>
    <property type="gene ID" value="JU765_v2.g10581"/>
</dbReference>
<reference evidence="2" key="1">
    <citation type="submission" date="2022-11" db="UniProtKB">
        <authorList>
            <consortium name="WormBaseParasite"/>
        </authorList>
    </citation>
    <scope>IDENTIFICATION</scope>
</reference>
<accession>A0AC34PW69</accession>
<name>A0AC34PW69_9BILA</name>
<evidence type="ECO:0000313" key="1">
    <source>
        <dbReference type="Proteomes" id="UP000887576"/>
    </source>
</evidence>
<sequence>MEKCQLLLPIQFKRVPFSYKKKIKFTRCNKIEILGSMDSITSYNDTDVMKIYQSTVNLKDEIGILTVAFDEDQWNYFKLEKDDEKKTLISRSTTSSEWKDDRPTFIFGKDQVSVDYFKAGLLWKLKDINGSKKILFKISFDEEVYIGAAAEEHPEYLMPEIDLEMLSNVKEYPKLSTMFPDFILDDDKSYKILLKTKNGTQKTRPENIVAVFIKSVLKLLEEKLGKSVDEILVKYPNDSSTNSVISNACKFLKISHQNVTD</sequence>
<proteinExistence type="predicted"/>
<evidence type="ECO:0000313" key="2">
    <source>
        <dbReference type="WBParaSite" id="JU765_v2.g10581.t1"/>
    </source>
</evidence>
<organism evidence="1 2">
    <name type="scientific">Panagrolaimus sp. JU765</name>
    <dbReference type="NCBI Taxonomy" id="591449"/>
    <lineage>
        <taxon>Eukaryota</taxon>
        <taxon>Metazoa</taxon>
        <taxon>Ecdysozoa</taxon>
        <taxon>Nematoda</taxon>
        <taxon>Chromadorea</taxon>
        <taxon>Rhabditida</taxon>
        <taxon>Tylenchina</taxon>
        <taxon>Panagrolaimomorpha</taxon>
        <taxon>Panagrolaimoidea</taxon>
        <taxon>Panagrolaimidae</taxon>
        <taxon>Panagrolaimus</taxon>
    </lineage>
</organism>